<reference evidence="1 2" key="1">
    <citation type="submission" date="2015-05" db="EMBL/GenBank/DDBJ databases">
        <title>Draft genome sequence of Microvirga vignae strain BR3299, a novel nitrogen fixing bacteria isolated from Brazil semi-aired region.</title>
        <authorList>
            <person name="Zilli J.E."/>
            <person name="Passos S.R."/>
            <person name="Leite J."/>
            <person name="Baldani J.I."/>
            <person name="Xavier G.R."/>
            <person name="Rumjaneck N.G."/>
            <person name="Simoes-Araujo J.L."/>
        </authorList>
    </citation>
    <scope>NUCLEOTIDE SEQUENCE [LARGE SCALE GENOMIC DNA]</scope>
    <source>
        <strain evidence="1 2">BR3299</strain>
    </source>
</reference>
<evidence type="ECO:0000313" key="2">
    <source>
        <dbReference type="Proteomes" id="UP000035489"/>
    </source>
</evidence>
<accession>A0A0H1R556</accession>
<dbReference type="STRING" id="1225564.AA309_26070"/>
<feature type="non-terminal residue" evidence="1">
    <location>
        <position position="1"/>
    </location>
</feature>
<gene>
    <name evidence="1" type="ORF">AA309_26070</name>
</gene>
<dbReference type="EMBL" id="LCYG01000087">
    <property type="protein sequence ID" value="KLK90335.1"/>
    <property type="molecule type" value="Genomic_DNA"/>
</dbReference>
<dbReference type="PATRIC" id="fig|1225564.3.peg.6796"/>
<dbReference type="AlphaFoldDB" id="A0A0H1R556"/>
<dbReference type="Proteomes" id="UP000035489">
    <property type="component" value="Unassembled WGS sequence"/>
</dbReference>
<proteinExistence type="predicted"/>
<organism evidence="1 2">
    <name type="scientific">Microvirga vignae</name>
    <dbReference type="NCBI Taxonomy" id="1225564"/>
    <lineage>
        <taxon>Bacteria</taxon>
        <taxon>Pseudomonadati</taxon>
        <taxon>Pseudomonadota</taxon>
        <taxon>Alphaproteobacteria</taxon>
        <taxon>Hyphomicrobiales</taxon>
        <taxon>Methylobacteriaceae</taxon>
        <taxon>Microvirga</taxon>
    </lineage>
</organism>
<evidence type="ECO:0000313" key="1">
    <source>
        <dbReference type="EMBL" id="KLK90335.1"/>
    </source>
</evidence>
<comment type="caution">
    <text evidence="1">The sequence shown here is derived from an EMBL/GenBank/DDBJ whole genome shotgun (WGS) entry which is preliminary data.</text>
</comment>
<protein>
    <submittedName>
        <fullName evidence="1">Uncharacterized protein</fullName>
    </submittedName>
</protein>
<name>A0A0H1R556_9HYPH</name>
<keyword evidence="2" id="KW-1185">Reference proteome</keyword>
<sequence>QLSASLFGLGAGTLATAAFRLGVAAGTADQKILYDRGTGALWFDADGSGAGAAVKLATLGAGKALTAADFFLV</sequence>